<evidence type="ECO:0000256" key="1">
    <source>
        <dbReference type="ARBA" id="ARBA00022729"/>
    </source>
</evidence>
<dbReference type="Proteomes" id="UP000823485">
    <property type="component" value="Unassembled WGS sequence"/>
</dbReference>
<dbReference type="RefSeq" id="WP_077110757.1">
    <property type="nucleotide sequence ID" value="NZ_JAFBFH010000013.1"/>
</dbReference>
<dbReference type="InterPro" id="IPR038404">
    <property type="entry name" value="TRAP_DctP_sf"/>
</dbReference>
<comment type="caution">
    <text evidence="3">The sequence shown here is derived from an EMBL/GenBank/DDBJ whole genome shotgun (WGS) entry which is preliminary data.</text>
</comment>
<keyword evidence="2" id="KW-0472">Membrane</keyword>
<keyword evidence="2" id="KW-0812">Transmembrane</keyword>
<dbReference type="Gene3D" id="3.40.190.170">
    <property type="entry name" value="Bacterial extracellular solute-binding protein, family 7"/>
    <property type="match status" value="1"/>
</dbReference>
<name>A0ABS2R778_9BACI</name>
<reference evidence="3 4" key="1">
    <citation type="submission" date="2021-01" db="EMBL/GenBank/DDBJ databases">
        <title>Genomic Encyclopedia of Type Strains, Phase IV (KMG-IV): sequencing the most valuable type-strain genomes for metagenomic binning, comparative biology and taxonomic classification.</title>
        <authorList>
            <person name="Goeker M."/>
        </authorList>
    </citation>
    <scope>NUCLEOTIDE SEQUENCE [LARGE SCALE GENOMIC DNA]</scope>
    <source>
        <strain evidence="3 4">DSM 105453</strain>
    </source>
</reference>
<dbReference type="Pfam" id="PF03480">
    <property type="entry name" value="DctP"/>
    <property type="match status" value="1"/>
</dbReference>
<keyword evidence="1" id="KW-0732">Signal</keyword>
<protein>
    <submittedName>
        <fullName evidence="3">TRAP-type C4-dicarboxylate transport system substrate-binding protein</fullName>
    </submittedName>
</protein>
<organism evidence="3 4">
    <name type="scientific">Siminovitchia thermophila</name>
    <dbReference type="NCBI Taxonomy" id="1245522"/>
    <lineage>
        <taxon>Bacteria</taxon>
        <taxon>Bacillati</taxon>
        <taxon>Bacillota</taxon>
        <taxon>Bacilli</taxon>
        <taxon>Bacillales</taxon>
        <taxon>Bacillaceae</taxon>
        <taxon>Siminovitchia</taxon>
    </lineage>
</organism>
<evidence type="ECO:0000256" key="2">
    <source>
        <dbReference type="SAM" id="Phobius"/>
    </source>
</evidence>
<gene>
    <name evidence="3" type="ORF">JOC94_002247</name>
</gene>
<keyword evidence="2" id="KW-1133">Transmembrane helix</keyword>
<sequence length="63" mass="7269">MIKKNSKRKKGALSYRAITIHMYSFGMILMNKKKFESLPDDTQQILLDASKKAGTYQRELSKS</sequence>
<dbReference type="InterPro" id="IPR018389">
    <property type="entry name" value="DctP_fam"/>
</dbReference>
<keyword evidence="4" id="KW-1185">Reference proteome</keyword>
<evidence type="ECO:0000313" key="4">
    <source>
        <dbReference type="Proteomes" id="UP000823485"/>
    </source>
</evidence>
<evidence type="ECO:0000313" key="3">
    <source>
        <dbReference type="EMBL" id="MBM7715260.1"/>
    </source>
</evidence>
<proteinExistence type="predicted"/>
<accession>A0ABS2R778</accession>
<feature type="transmembrane region" description="Helical" evidence="2">
    <location>
        <begin position="12"/>
        <end position="30"/>
    </location>
</feature>
<dbReference type="EMBL" id="JAFBFH010000013">
    <property type="protein sequence ID" value="MBM7715260.1"/>
    <property type="molecule type" value="Genomic_DNA"/>
</dbReference>